<dbReference type="RefSeq" id="WP_320379678.1">
    <property type="nucleotide sequence ID" value="NZ_JAWDIQ010000001.1"/>
</dbReference>
<protein>
    <submittedName>
        <fullName evidence="1">YjfB family protein</fullName>
    </submittedName>
</protein>
<accession>A0ABU5CRW7</accession>
<keyword evidence="2" id="KW-1185">Reference proteome</keyword>
<sequence>MDIAALSMAFSQSKVQQQASVSIMRKVMDQATENGAFVQEMLSSSGTEASVKALQHAAQPHLGTHIDMKG</sequence>
<dbReference type="InterPro" id="IPR025906">
    <property type="entry name" value="YjfB_motility"/>
</dbReference>
<organism evidence="1 2">
    <name type="scientific">Paracerasibacillus soli</name>
    <dbReference type="NCBI Taxonomy" id="480284"/>
    <lineage>
        <taxon>Bacteria</taxon>
        <taxon>Bacillati</taxon>
        <taxon>Bacillota</taxon>
        <taxon>Bacilli</taxon>
        <taxon>Bacillales</taxon>
        <taxon>Bacillaceae</taxon>
        <taxon>Paracerasibacillus</taxon>
    </lineage>
</organism>
<evidence type="ECO:0000313" key="2">
    <source>
        <dbReference type="Proteomes" id="UP001275315"/>
    </source>
</evidence>
<dbReference type="Pfam" id="PF14070">
    <property type="entry name" value="YjfB_motility"/>
    <property type="match status" value="1"/>
</dbReference>
<comment type="caution">
    <text evidence="1">The sequence shown here is derived from an EMBL/GenBank/DDBJ whole genome shotgun (WGS) entry which is preliminary data.</text>
</comment>
<name>A0ABU5CRW7_9BACI</name>
<proteinExistence type="predicted"/>
<gene>
    <name evidence="1" type="ORF">RWD45_10975</name>
</gene>
<evidence type="ECO:0000313" key="1">
    <source>
        <dbReference type="EMBL" id="MDY0408980.1"/>
    </source>
</evidence>
<dbReference type="EMBL" id="JAWDIQ010000001">
    <property type="protein sequence ID" value="MDY0408980.1"/>
    <property type="molecule type" value="Genomic_DNA"/>
</dbReference>
<dbReference type="Proteomes" id="UP001275315">
    <property type="component" value="Unassembled WGS sequence"/>
</dbReference>
<reference evidence="1 2" key="1">
    <citation type="submission" date="2023-10" db="EMBL/GenBank/DDBJ databases">
        <title>Virgibacillus soli CC-YMP-6 genome.</title>
        <authorList>
            <person name="Miliotis G."/>
            <person name="Sengupta P."/>
            <person name="Hameed A."/>
            <person name="Chuvochina M."/>
            <person name="Mcdonagh F."/>
            <person name="Simpson A.C."/>
            <person name="Singh N.K."/>
            <person name="Rekha P.D."/>
            <person name="Raman K."/>
            <person name="Hugenholtz P."/>
            <person name="Venkateswaran K."/>
        </authorList>
    </citation>
    <scope>NUCLEOTIDE SEQUENCE [LARGE SCALE GENOMIC DNA]</scope>
    <source>
        <strain evidence="1 2">CC-YMP-6</strain>
    </source>
</reference>